<dbReference type="GO" id="GO:0071363">
    <property type="term" value="P:cellular response to growth factor stimulus"/>
    <property type="evidence" value="ECO:0007669"/>
    <property type="project" value="TreeGrafter"/>
</dbReference>
<dbReference type="RefSeq" id="XP_030759236.1">
    <property type="nucleotide sequence ID" value="XM_030903376.1"/>
</dbReference>
<evidence type="ECO:0000256" key="4">
    <source>
        <dbReference type="ARBA" id="ARBA00009605"/>
    </source>
</evidence>
<dbReference type="KEGG" id="soy:115884728"/>
<dbReference type="PANTHER" id="PTHR23255">
    <property type="entry name" value="TRANSFORMING GROWTH FACTOR-BETA RECEPTOR TYPE I AND II"/>
    <property type="match status" value="1"/>
</dbReference>
<dbReference type="InterPro" id="IPR000719">
    <property type="entry name" value="Prot_kinase_dom"/>
</dbReference>
<dbReference type="InterPro" id="IPR000333">
    <property type="entry name" value="TGFB_receptor"/>
</dbReference>
<feature type="domain" description="Protein kinase" evidence="19">
    <location>
        <begin position="207"/>
        <end position="496"/>
    </location>
</feature>
<dbReference type="InterPro" id="IPR000472">
    <property type="entry name" value="Activin_recp"/>
</dbReference>
<evidence type="ECO:0000256" key="8">
    <source>
        <dbReference type="ARBA" id="ARBA00022692"/>
    </source>
</evidence>
<reference evidence="21" key="1">
    <citation type="submission" date="2025-08" db="UniProtKB">
        <authorList>
            <consortium name="RefSeq"/>
        </authorList>
    </citation>
    <scope>IDENTIFICATION</scope>
    <source>
        <tissue evidence="21">Gonads</tissue>
    </source>
</reference>
<dbReference type="GO" id="GO:0005886">
    <property type="term" value="C:plasma membrane"/>
    <property type="evidence" value="ECO:0007669"/>
    <property type="project" value="TreeGrafter"/>
</dbReference>
<dbReference type="Gene3D" id="3.30.200.20">
    <property type="entry name" value="Phosphorylase Kinase, domain 1"/>
    <property type="match status" value="1"/>
</dbReference>
<organism evidence="20 21">
    <name type="scientific">Sitophilus oryzae</name>
    <name type="common">Rice weevil</name>
    <name type="synonym">Curculio oryzae</name>
    <dbReference type="NCBI Taxonomy" id="7048"/>
    <lineage>
        <taxon>Eukaryota</taxon>
        <taxon>Metazoa</taxon>
        <taxon>Ecdysozoa</taxon>
        <taxon>Arthropoda</taxon>
        <taxon>Hexapoda</taxon>
        <taxon>Insecta</taxon>
        <taxon>Pterygota</taxon>
        <taxon>Neoptera</taxon>
        <taxon>Endopterygota</taxon>
        <taxon>Coleoptera</taxon>
        <taxon>Polyphaga</taxon>
        <taxon>Cucujiformia</taxon>
        <taxon>Curculionidae</taxon>
        <taxon>Dryophthorinae</taxon>
        <taxon>Sitophilus</taxon>
    </lineage>
</organism>
<dbReference type="SUPFAM" id="SSF56112">
    <property type="entry name" value="Protein kinase-like (PK-like)"/>
    <property type="match status" value="1"/>
</dbReference>
<evidence type="ECO:0000256" key="15">
    <source>
        <dbReference type="ARBA" id="ARBA00022989"/>
    </source>
</evidence>
<keyword evidence="12" id="KW-0418">Kinase</keyword>
<keyword evidence="20" id="KW-1185">Reference proteome</keyword>
<comment type="cofactor">
    <cofactor evidence="1">
        <name>Mn(2+)</name>
        <dbReference type="ChEBI" id="CHEBI:29035"/>
    </cofactor>
</comment>
<evidence type="ECO:0000256" key="5">
    <source>
        <dbReference type="ARBA" id="ARBA00012401"/>
    </source>
</evidence>
<dbReference type="OrthoDB" id="6759153at2759"/>
<keyword evidence="17" id="KW-0675">Receptor</keyword>
<proteinExistence type="inferred from homology"/>
<evidence type="ECO:0000259" key="19">
    <source>
        <dbReference type="PROSITE" id="PS50011"/>
    </source>
</evidence>
<evidence type="ECO:0000256" key="10">
    <source>
        <dbReference type="ARBA" id="ARBA00022729"/>
    </source>
</evidence>
<comment type="subcellular location">
    <subcellularLocation>
        <location evidence="3">Membrane</location>
        <topology evidence="3">Single-pass type I membrane protein</topology>
    </subcellularLocation>
</comment>
<dbReference type="InterPro" id="IPR011009">
    <property type="entry name" value="Kinase-like_dom_sf"/>
</dbReference>
<keyword evidence="8 18" id="KW-0812">Transmembrane</keyword>
<dbReference type="InterPro" id="IPR001245">
    <property type="entry name" value="Ser-Thr/Tyr_kinase_cat_dom"/>
</dbReference>
<dbReference type="Gene3D" id="2.10.60.10">
    <property type="entry name" value="CD59"/>
    <property type="match status" value="1"/>
</dbReference>
<evidence type="ECO:0000256" key="14">
    <source>
        <dbReference type="ARBA" id="ARBA00022842"/>
    </source>
</evidence>
<dbReference type="EC" id="2.7.11.30" evidence="5"/>
<dbReference type="GO" id="GO:0004675">
    <property type="term" value="F:transmembrane receptor protein serine/threonine kinase activity"/>
    <property type="evidence" value="ECO:0007669"/>
    <property type="project" value="UniProtKB-EC"/>
</dbReference>
<evidence type="ECO:0000256" key="9">
    <source>
        <dbReference type="ARBA" id="ARBA00022723"/>
    </source>
</evidence>
<evidence type="ECO:0000256" key="17">
    <source>
        <dbReference type="ARBA" id="ARBA00023170"/>
    </source>
</evidence>
<dbReference type="Gene3D" id="1.10.510.10">
    <property type="entry name" value="Transferase(Phosphotransferase) domain 1"/>
    <property type="match status" value="1"/>
</dbReference>
<dbReference type="GO" id="GO:0043235">
    <property type="term" value="C:receptor complex"/>
    <property type="evidence" value="ECO:0007669"/>
    <property type="project" value="TreeGrafter"/>
</dbReference>
<evidence type="ECO:0000256" key="13">
    <source>
        <dbReference type="ARBA" id="ARBA00022840"/>
    </source>
</evidence>
<keyword evidence="14" id="KW-0460">Magnesium</keyword>
<name>A0A6J2Y7P8_SITOR</name>
<evidence type="ECO:0000256" key="12">
    <source>
        <dbReference type="ARBA" id="ARBA00022777"/>
    </source>
</evidence>
<dbReference type="GeneID" id="115884728"/>
<dbReference type="InterPro" id="IPR045860">
    <property type="entry name" value="Snake_toxin-like_sf"/>
</dbReference>
<feature type="transmembrane region" description="Helical" evidence="18">
    <location>
        <begin position="120"/>
        <end position="143"/>
    </location>
</feature>
<evidence type="ECO:0000256" key="11">
    <source>
        <dbReference type="ARBA" id="ARBA00022741"/>
    </source>
</evidence>
<evidence type="ECO:0000256" key="18">
    <source>
        <dbReference type="SAM" id="Phobius"/>
    </source>
</evidence>
<dbReference type="AlphaFoldDB" id="A0A6J2Y7P8"/>
<comment type="similarity">
    <text evidence="4">Belongs to the protein kinase superfamily. TKL Ser/Thr protein kinase family. TGFB receptor subfamily.</text>
</comment>
<keyword evidence="13" id="KW-0067">ATP-binding</keyword>
<keyword evidence="9" id="KW-0479">Metal-binding</keyword>
<dbReference type="Pfam" id="PF01064">
    <property type="entry name" value="Activin_recp"/>
    <property type="match status" value="1"/>
</dbReference>
<dbReference type="Proteomes" id="UP000504635">
    <property type="component" value="Unplaced"/>
</dbReference>
<keyword evidence="6" id="KW-0723">Serine/threonine-protein kinase</keyword>
<dbReference type="Pfam" id="PF07714">
    <property type="entry name" value="PK_Tyr_Ser-Thr"/>
    <property type="match status" value="1"/>
</dbReference>
<dbReference type="InParanoid" id="A0A6J2Y7P8"/>
<keyword evidence="16 18" id="KW-0472">Membrane</keyword>
<gene>
    <name evidence="21" type="primary">LOC115884728</name>
</gene>
<keyword evidence="15 18" id="KW-1133">Transmembrane helix</keyword>
<evidence type="ECO:0000256" key="7">
    <source>
        <dbReference type="ARBA" id="ARBA00022679"/>
    </source>
</evidence>
<evidence type="ECO:0000256" key="16">
    <source>
        <dbReference type="ARBA" id="ARBA00023136"/>
    </source>
</evidence>
<evidence type="ECO:0000256" key="3">
    <source>
        <dbReference type="ARBA" id="ARBA00004479"/>
    </source>
</evidence>
<evidence type="ECO:0000313" key="20">
    <source>
        <dbReference type="Proteomes" id="UP000504635"/>
    </source>
</evidence>
<dbReference type="CDD" id="cd23596">
    <property type="entry name" value="TFP_LU_ECD_Tkv"/>
    <property type="match status" value="1"/>
</dbReference>
<keyword evidence="10" id="KW-0732">Signal</keyword>
<dbReference type="PROSITE" id="PS50011">
    <property type="entry name" value="PROTEIN_KINASE_DOM"/>
    <property type="match status" value="1"/>
</dbReference>
<keyword evidence="7" id="KW-0808">Transferase</keyword>
<dbReference type="SUPFAM" id="SSF57302">
    <property type="entry name" value="Snake toxin-like"/>
    <property type="match status" value="1"/>
</dbReference>
<evidence type="ECO:0000256" key="1">
    <source>
        <dbReference type="ARBA" id="ARBA00001936"/>
    </source>
</evidence>
<dbReference type="PANTHER" id="PTHR23255:SF68">
    <property type="entry name" value="RECEPTOR PROTEIN SERINE_THREONINE KINASE"/>
    <property type="match status" value="1"/>
</dbReference>
<comment type="cofactor">
    <cofactor evidence="2">
        <name>Mg(2+)</name>
        <dbReference type="ChEBI" id="CHEBI:18420"/>
    </cofactor>
</comment>
<sequence length="503" mass="57756">MSIVFEGEEQNRKQLTCYCKDHCPEGEYGTCHTKPGGKCFTSVELRIGQDDEVEQKLSYGCLPPNGMVDFYCRSRLISTAQKNIMKCCDTYDNCNKHLLPVINVKKPTGPIPWDTKTLRVLISSIAVSLVVFIAISLAVYFRYRHKEKKHKKKKEQNKEINKNDINITDTTYLDKEMSDRVVECSQSSTSLDFAVMGVVQRTVSKQIQMDLKIASGKYGETWIGSWRDEKVAVKMYVKKYEDEWKWEAKTYQTVLMRHENILGYIASDITGTGPSSKFLTVTQYHELGSLRSYLKRNKLNPADLLKLARSLARGLCYLHLEISGCKGKPAIAHNNLTTKSILVKADKECCVGDFTKAAKYDNSQNKIHVPEDYYNNEFRYLAPEILAETFDARNFESFKMSDVYSFSLVLWEMANRCEIEDLVTGTSYKLPYEDTISNKEKTWSAIYSIVKESKPEINEKWLNDPILKVITKLLDECWNTNPSARHTILRIKKTLLKLNPDSL</sequence>
<protein>
    <recommendedName>
        <fullName evidence="5">receptor protein serine/threonine kinase</fullName>
        <ecNumber evidence="5">2.7.11.30</ecNumber>
    </recommendedName>
</protein>
<dbReference type="FunFam" id="2.10.60.10:FF:000021">
    <property type="entry name" value="Receptor protein serine/threonine kinase"/>
    <property type="match status" value="1"/>
</dbReference>
<evidence type="ECO:0000313" key="21">
    <source>
        <dbReference type="RefSeq" id="XP_030759236.1"/>
    </source>
</evidence>
<accession>A0A6J2Y7P8</accession>
<dbReference type="GO" id="GO:0005524">
    <property type="term" value="F:ATP binding"/>
    <property type="evidence" value="ECO:0007669"/>
    <property type="project" value="UniProtKB-KW"/>
</dbReference>
<evidence type="ECO:0000256" key="2">
    <source>
        <dbReference type="ARBA" id="ARBA00001946"/>
    </source>
</evidence>
<keyword evidence="11" id="KW-0547">Nucleotide-binding</keyword>
<evidence type="ECO:0000256" key="6">
    <source>
        <dbReference type="ARBA" id="ARBA00022527"/>
    </source>
</evidence>